<dbReference type="PANTHER" id="PTHR46797:SF20">
    <property type="entry name" value="BLR4304 PROTEIN"/>
    <property type="match status" value="1"/>
</dbReference>
<name>A0A1P8K4J5_9BURK</name>
<dbReference type="PANTHER" id="PTHR46797">
    <property type="entry name" value="HTH-TYPE TRANSCRIPTIONAL REGULATOR"/>
    <property type="match status" value="1"/>
</dbReference>
<dbReference type="SMART" id="SM00530">
    <property type="entry name" value="HTH_XRE"/>
    <property type="match status" value="1"/>
</dbReference>
<dbReference type="AlphaFoldDB" id="A0A1P8K4J5"/>
<gene>
    <name evidence="3" type="ORF">RD110_24270</name>
</gene>
<keyword evidence="4" id="KW-1185">Reference proteome</keyword>
<accession>A0A1P8K4J5</accession>
<dbReference type="InterPro" id="IPR013096">
    <property type="entry name" value="Cupin_2"/>
</dbReference>
<dbReference type="GO" id="GO:0005829">
    <property type="term" value="C:cytosol"/>
    <property type="evidence" value="ECO:0007669"/>
    <property type="project" value="TreeGrafter"/>
</dbReference>
<dbReference type="SUPFAM" id="SSF51182">
    <property type="entry name" value="RmlC-like cupins"/>
    <property type="match status" value="1"/>
</dbReference>
<sequence length="183" mass="20239">MGRRLRAERKHRGLTLREVAQASGVSLPTLSKMELGQVSISYQKFVAVARALGIDMAQLFEPDVAGGTQPAPTFAHTRLDQAPTYAGDRYDHVMLAAEFPRKKMTPVYSRIQTRDLSEFRQYNRHAGEEFLMVIAGTLQICFETGEKLTLNASESVYFDSGIGHVYLAVGAQDAQVLIVMSDA</sequence>
<dbReference type="EMBL" id="CP019236">
    <property type="protein sequence ID" value="APW40930.1"/>
    <property type="molecule type" value="Genomic_DNA"/>
</dbReference>
<evidence type="ECO:0000256" key="1">
    <source>
        <dbReference type="ARBA" id="ARBA00023125"/>
    </source>
</evidence>
<dbReference type="CDD" id="cd00093">
    <property type="entry name" value="HTH_XRE"/>
    <property type="match status" value="1"/>
</dbReference>
<dbReference type="InterPro" id="IPR010982">
    <property type="entry name" value="Lambda_DNA-bd_dom_sf"/>
</dbReference>
<organism evidence="3 4">
    <name type="scientific">Rhodoferax koreensis</name>
    <dbReference type="NCBI Taxonomy" id="1842727"/>
    <lineage>
        <taxon>Bacteria</taxon>
        <taxon>Pseudomonadati</taxon>
        <taxon>Pseudomonadota</taxon>
        <taxon>Betaproteobacteria</taxon>
        <taxon>Burkholderiales</taxon>
        <taxon>Comamonadaceae</taxon>
        <taxon>Rhodoferax</taxon>
    </lineage>
</organism>
<keyword evidence="1" id="KW-0238">DNA-binding</keyword>
<dbReference type="SUPFAM" id="SSF47413">
    <property type="entry name" value="lambda repressor-like DNA-binding domains"/>
    <property type="match status" value="1"/>
</dbReference>
<dbReference type="Proteomes" id="UP000186609">
    <property type="component" value="Chromosome"/>
</dbReference>
<dbReference type="KEGG" id="rhy:RD110_24270"/>
<protein>
    <recommendedName>
        <fullName evidence="2">HTH cro/C1-type domain-containing protein</fullName>
    </recommendedName>
</protein>
<dbReference type="Gene3D" id="1.10.260.40">
    <property type="entry name" value="lambda repressor-like DNA-binding domains"/>
    <property type="match status" value="1"/>
</dbReference>
<dbReference type="PROSITE" id="PS50943">
    <property type="entry name" value="HTH_CROC1"/>
    <property type="match status" value="1"/>
</dbReference>
<dbReference type="Pfam" id="PF01381">
    <property type="entry name" value="HTH_3"/>
    <property type="match status" value="1"/>
</dbReference>
<proteinExistence type="predicted"/>
<feature type="domain" description="HTH cro/C1-type" evidence="2">
    <location>
        <begin position="5"/>
        <end position="59"/>
    </location>
</feature>
<dbReference type="Gene3D" id="2.60.120.10">
    <property type="entry name" value="Jelly Rolls"/>
    <property type="match status" value="1"/>
</dbReference>
<dbReference type="GO" id="GO:0003700">
    <property type="term" value="F:DNA-binding transcription factor activity"/>
    <property type="evidence" value="ECO:0007669"/>
    <property type="project" value="TreeGrafter"/>
</dbReference>
<dbReference type="InterPro" id="IPR014710">
    <property type="entry name" value="RmlC-like_jellyroll"/>
</dbReference>
<dbReference type="STRING" id="1842727.RD110_24270"/>
<dbReference type="InterPro" id="IPR001387">
    <property type="entry name" value="Cro/C1-type_HTH"/>
</dbReference>
<reference evidence="3 4" key="1">
    <citation type="submission" date="2017-01" db="EMBL/GenBank/DDBJ databases">
        <authorList>
            <person name="Mah S.A."/>
            <person name="Swanson W.J."/>
            <person name="Moy G.W."/>
            <person name="Vacquier V.D."/>
        </authorList>
    </citation>
    <scope>NUCLEOTIDE SEQUENCE [LARGE SCALE GENOMIC DNA]</scope>
    <source>
        <strain evidence="3 4">DCY110</strain>
    </source>
</reference>
<dbReference type="InterPro" id="IPR050807">
    <property type="entry name" value="TransReg_Diox_bact_type"/>
</dbReference>
<dbReference type="CDD" id="cd02209">
    <property type="entry name" value="cupin_XRE_C"/>
    <property type="match status" value="1"/>
</dbReference>
<dbReference type="Pfam" id="PF07883">
    <property type="entry name" value="Cupin_2"/>
    <property type="match status" value="1"/>
</dbReference>
<dbReference type="InterPro" id="IPR011051">
    <property type="entry name" value="RmlC_Cupin_sf"/>
</dbReference>
<dbReference type="GO" id="GO:0003677">
    <property type="term" value="F:DNA binding"/>
    <property type="evidence" value="ECO:0007669"/>
    <property type="project" value="UniProtKB-KW"/>
</dbReference>
<evidence type="ECO:0000313" key="3">
    <source>
        <dbReference type="EMBL" id="APW40930.1"/>
    </source>
</evidence>
<evidence type="ECO:0000259" key="2">
    <source>
        <dbReference type="PROSITE" id="PS50943"/>
    </source>
</evidence>
<evidence type="ECO:0000313" key="4">
    <source>
        <dbReference type="Proteomes" id="UP000186609"/>
    </source>
</evidence>
<dbReference type="OrthoDB" id="9805356at2"/>